<dbReference type="Pfam" id="PF09815">
    <property type="entry name" value="XK-related"/>
    <property type="match status" value="1"/>
</dbReference>
<comment type="similarity">
    <text evidence="2 7">Belongs to the XK family.</text>
</comment>
<keyword evidence="6 7" id="KW-0472">Membrane</keyword>
<evidence type="ECO:0000256" key="4">
    <source>
        <dbReference type="ARBA" id="ARBA00022692"/>
    </source>
</evidence>
<dbReference type="GO" id="GO:1902742">
    <property type="term" value="P:apoptotic process involved in development"/>
    <property type="evidence" value="ECO:0007669"/>
    <property type="project" value="TreeGrafter"/>
</dbReference>
<dbReference type="PANTHER" id="PTHR16024">
    <property type="entry name" value="XK-RELATED PROTEIN"/>
    <property type="match status" value="1"/>
</dbReference>
<dbReference type="Proteomes" id="UP000283509">
    <property type="component" value="Unassembled WGS sequence"/>
</dbReference>
<evidence type="ECO:0000256" key="1">
    <source>
        <dbReference type="ARBA" id="ARBA00004651"/>
    </source>
</evidence>
<feature type="transmembrane region" description="Helical" evidence="7">
    <location>
        <begin position="345"/>
        <end position="366"/>
    </location>
</feature>
<feature type="transmembrane region" description="Helical" evidence="7">
    <location>
        <begin position="398"/>
        <end position="424"/>
    </location>
</feature>
<proteinExistence type="inferred from homology"/>
<dbReference type="AlphaFoldDB" id="A0A3R7PFZ0"/>
<name>A0A3R7PFZ0_PENVA</name>
<reference evidence="8 9" key="1">
    <citation type="submission" date="2018-04" db="EMBL/GenBank/DDBJ databases">
        <authorList>
            <person name="Zhang X."/>
            <person name="Yuan J."/>
            <person name="Li F."/>
            <person name="Xiang J."/>
        </authorList>
    </citation>
    <scope>NUCLEOTIDE SEQUENCE [LARGE SCALE GENOMIC DNA]</scope>
    <source>
        <tissue evidence="8">Muscle</tissue>
    </source>
</reference>
<feature type="transmembrane region" description="Helical" evidence="7">
    <location>
        <begin position="373"/>
        <end position="392"/>
    </location>
</feature>
<sequence length="436" mass="48792">MPCTHGGERSLVEVRQQLTDATNVAGRALAAGAKKGLQTLMEPMEPTEFGWFDALTALISVGMFYFDVVSDSLLAYSIVYWYWFDEKVCEPEGMCYRTPRVSPGVWAFRILSHILLQANILRYMDLLYYGYKSRRKGQVCTEARAGLEQHPDKFSLAADRLKQKQGLANARTADCHNYQKLWIHAERDAANVDLLASLLQDAPQLILQLYIMAHTVPAQALQGEISQTLMFQILSVAASLVAMSWSVSSFSRSTRLAEPTLGNLSPAGLLILTLGHFCSIAPQVLCFALFSTKYMIIFVVVISCHWLAASFFVIVQVVCCPNPVRLGATFTHDVRKGPCNRLDDVAFSASFGLVLLYTFIDVGGAAPKIQGSVFHFLRLVEEACMITFWYLTTDQDMWYHWVPLAMVPGFFVVGVLLVCAYYFCAHPDRRNRSLTV</sequence>
<keyword evidence="3" id="KW-1003">Cell membrane</keyword>
<dbReference type="OrthoDB" id="6136301at2759"/>
<keyword evidence="9" id="KW-1185">Reference proteome</keyword>
<keyword evidence="5 7" id="KW-1133">Transmembrane helix</keyword>
<dbReference type="GO" id="GO:0070782">
    <property type="term" value="P:phosphatidylserine exposure on apoptotic cell surface"/>
    <property type="evidence" value="ECO:0007669"/>
    <property type="project" value="TreeGrafter"/>
</dbReference>
<reference evidence="8 9" key="2">
    <citation type="submission" date="2019-01" db="EMBL/GenBank/DDBJ databases">
        <title>The decoding of complex shrimp genome reveals the adaptation for benthos swimmer, frequently molting mechanism and breeding impact on genome.</title>
        <authorList>
            <person name="Sun Y."/>
            <person name="Gao Y."/>
            <person name="Yu Y."/>
        </authorList>
    </citation>
    <scope>NUCLEOTIDE SEQUENCE [LARGE SCALE GENOMIC DNA]</scope>
    <source>
        <tissue evidence="8">Muscle</tissue>
    </source>
</reference>
<evidence type="ECO:0000256" key="6">
    <source>
        <dbReference type="ARBA" id="ARBA00023136"/>
    </source>
</evidence>
<evidence type="ECO:0000256" key="7">
    <source>
        <dbReference type="RuleBase" id="RU910716"/>
    </source>
</evidence>
<comment type="caution">
    <text evidence="8">The sequence shown here is derived from an EMBL/GenBank/DDBJ whole genome shotgun (WGS) entry which is preliminary data.</text>
</comment>
<dbReference type="EMBL" id="QCYY01002412">
    <property type="protein sequence ID" value="ROT70545.1"/>
    <property type="molecule type" value="Genomic_DNA"/>
</dbReference>
<dbReference type="InterPro" id="IPR050895">
    <property type="entry name" value="XK-related_scramblase"/>
</dbReference>
<evidence type="ECO:0000256" key="5">
    <source>
        <dbReference type="ARBA" id="ARBA00022989"/>
    </source>
</evidence>
<dbReference type="GO" id="GO:0005886">
    <property type="term" value="C:plasma membrane"/>
    <property type="evidence" value="ECO:0007669"/>
    <property type="project" value="UniProtKB-SubCell"/>
</dbReference>
<dbReference type="GO" id="GO:0043652">
    <property type="term" value="P:engulfment of apoptotic cell"/>
    <property type="evidence" value="ECO:0007669"/>
    <property type="project" value="TreeGrafter"/>
</dbReference>
<accession>A0A3R7PFZ0</accession>
<evidence type="ECO:0000256" key="3">
    <source>
        <dbReference type="ARBA" id="ARBA00022475"/>
    </source>
</evidence>
<evidence type="ECO:0000256" key="2">
    <source>
        <dbReference type="ARBA" id="ARBA00008789"/>
    </source>
</evidence>
<evidence type="ECO:0000313" key="8">
    <source>
        <dbReference type="EMBL" id="ROT70545.1"/>
    </source>
</evidence>
<gene>
    <name evidence="8" type="ORF">C7M84_011152</name>
</gene>
<organism evidence="8 9">
    <name type="scientific">Penaeus vannamei</name>
    <name type="common">Whiteleg shrimp</name>
    <name type="synonym">Litopenaeus vannamei</name>
    <dbReference type="NCBI Taxonomy" id="6689"/>
    <lineage>
        <taxon>Eukaryota</taxon>
        <taxon>Metazoa</taxon>
        <taxon>Ecdysozoa</taxon>
        <taxon>Arthropoda</taxon>
        <taxon>Crustacea</taxon>
        <taxon>Multicrustacea</taxon>
        <taxon>Malacostraca</taxon>
        <taxon>Eumalacostraca</taxon>
        <taxon>Eucarida</taxon>
        <taxon>Decapoda</taxon>
        <taxon>Dendrobranchiata</taxon>
        <taxon>Penaeoidea</taxon>
        <taxon>Penaeidae</taxon>
        <taxon>Penaeus</taxon>
    </lineage>
</organism>
<feature type="transmembrane region" description="Helical" evidence="7">
    <location>
        <begin position="229"/>
        <end position="247"/>
    </location>
</feature>
<evidence type="ECO:0000313" key="9">
    <source>
        <dbReference type="Proteomes" id="UP000283509"/>
    </source>
</evidence>
<dbReference type="InterPro" id="IPR018629">
    <property type="entry name" value="XK-rel"/>
</dbReference>
<feature type="transmembrane region" description="Helical" evidence="7">
    <location>
        <begin position="297"/>
        <end position="318"/>
    </location>
</feature>
<comment type="subcellular location">
    <subcellularLocation>
        <location evidence="1">Cell membrane</location>
        <topology evidence="1">Multi-pass membrane protein</topology>
    </subcellularLocation>
    <subcellularLocation>
        <location evidence="7">Membrane</location>
        <topology evidence="7">Multi-pass membrane protein</topology>
    </subcellularLocation>
</comment>
<dbReference type="PANTHER" id="PTHR16024:SF10">
    <property type="entry name" value="XK-RELATED PROTEIN"/>
    <property type="match status" value="1"/>
</dbReference>
<feature type="transmembrane region" description="Helical" evidence="7">
    <location>
        <begin position="267"/>
        <end position="290"/>
    </location>
</feature>
<keyword evidence="4 7" id="KW-0812">Transmembrane</keyword>
<protein>
    <recommendedName>
        <fullName evidence="7">XK-related protein</fullName>
    </recommendedName>
</protein>